<gene>
    <name evidence="1" type="ORF">METZ01_LOCUS423494</name>
</gene>
<evidence type="ECO:0000313" key="1">
    <source>
        <dbReference type="EMBL" id="SVD70640.1"/>
    </source>
</evidence>
<sequence length="70" mass="7697">MNVAVDGKSVCNIKWDNKDCMGNTDLHDSIGILISYALSSKTATHYSGKLTKLISKAITDRIENEIIKRG</sequence>
<proteinExistence type="predicted"/>
<dbReference type="EMBL" id="UINC01167894">
    <property type="protein sequence ID" value="SVD70640.1"/>
    <property type="molecule type" value="Genomic_DNA"/>
</dbReference>
<accession>A0A382XIH6</accession>
<name>A0A382XIH6_9ZZZZ</name>
<reference evidence="1" key="1">
    <citation type="submission" date="2018-05" db="EMBL/GenBank/DDBJ databases">
        <authorList>
            <person name="Lanie J.A."/>
            <person name="Ng W.-L."/>
            <person name="Kazmierczak K.M."/>
            <person name="Andrzejewski T.M."/>
            <person name="Davidsen T.M."/>
            <person name="Wayne K.J."/>
            <person name="Tettelin H."/>
            <person name="Glass J.I."/>
            <person name="Rusch D."/>
            <person name="Podicherti R."/>
            <person name="Tsui H.-C.T."/>
            <person name="Winkler M.E."/>
        </authorList>
    </citation>
    <scope>NUCLEOTIDE SEQUENCE</scope>
</reference>
<protein>
    <submittedName>
        <fullName evidence="1">Uncharacterized protein</fullName>
    </submittedName>
</protein>
<dbReference type="AlphaFoldDB" id="A0A382XIH6"/>
<organism evidence="1">
    <name type="scientific">marine metagenome</name>
    <dbReference type="NCBI Taxonomy" id="408172"/>
    <lineage>
        <taxon>unclassified sequences</taxon>
        <taxon>metagenomes</taxon>
        <taxon>ecological metagenomes</taxon>
    </lineage>
</organism>